<dbReference type="EMBL" id="JAPNNL010000004">
    <property type="protein sequence ID" value="MDA0632178.1"/>
    <property type="molecule type" value="Genomic_DNA"/>
</dbReference>
<name>A0ABT4S546_9ACTN</name>
<gene>
    <name evidence="1" type="ORF">OUY22_02025</name>
</gene>
<dbReference type="Proteomes" id="UP001144036">
    <property type="component" value="Unassembled WGS sequence"/>
</dbReference>
<dbReference type="RefSeq" id="WP_270152958.1">
    <property type="nucleotide sequence ID" value="NZ_JAPNNL010000004.1"/>
</dbReference>
<accession>A0ABT4S546</accession>
<organism evidence="1 2">
    <name type="scientific">Nonomuraea corallina</name>
    <dbReference type="NCBI Taxonomy" id="2989783"/>
    <lineage>
        <taxon>Bacteria</taxon>
        <taxon>Bacillati</taxon>
        <taxon>Actinomycetota</taxon>
        <taxon>Actinomycetes</taxon>
        <taxon>Streptosporangiales</taxon>
        <taxon>Streptosporangiaceae</taxon>
        <taxon>Nonomuraea</taxon>
    </lineage>
</organism>
<sequence length="76" mass="8375">MRLIDRTAVRQLVDAPDPDAALVLIRGECVVMPEEEADRQGGLVLARRREVKHVTGDHELDSLAARLDTMARDLGA</sequence>
<reference evidence="1" key="1">
    <citation type="submission" date="2022-11" db="EMBL/GenBank/DDBJ databases">
        <title>Nonomuraea corallina sp. nov., a new species of the genus Nonomuraea isolated from sea side sediment in Thai sea.</title>
        <authorList>
            <person name="Ngamcharungchit C."/>
            <person name="Matsumoto A."/>
            <person name="Suriyachadkun C."/>
            <person name="Panbangred W."/>
            <person name="Inahashi Y."/>
            <person name="Intra B."/>
        </authorList>
    </citation>
    <scope>NUCLEOTIDE SEQUENCE</scope>
    <source>
        <strain evidence="1">MCN248</strain>
    </source>
</reference>
<evidence type="ECO:0000313" key="1">
    <source>
        <dbReference type="EMBL" id="MDA0632178.1"/>
    </source>
</evidence>
<evidence type="ECO:0000313" key="2">
    <source>
        <dbReference type="Proteomes" id="UP001144036"/>
    </source>
</evidence>
<protein>
    <submittedName>
        <fullName evidence="1">Uncharacterized protein</fullName>
    </submittedName>
</protein>
<comment type="caution">
    <text evidence="1">The sequence shown here is derived from an EMBL/GenBank/DDBJ whole genome shotgun (WGS) entry which is preliminary data.</text>
</comment>
<proteinExistence type="predicted"/>
<keyword evidence="2" id="KW-1185">Reference proteome</keyword>